<evidence type="ECO:0000256" key="2">
    <source>
        <dbReference type="SAM" id="MobiDB-lite"/>
    </source>
</evidence>
<dbReference type="InterPro" id="IPR004244">
    <property type="entry name" value="Transposase_22"/>
</dbReference>
<name>A0ABQ7PUD4_PLUXY</name>
<organism evidence="4 6">
    <name type="scientific">Plutella xylostella</name>
    <name type="common">Diamondback moth</name>
    <name type="synonym">Plutella maculipennis</name>
    <dbReference type="NCBI Taxonomy" id="51655"/>
    <lineage>
        <taxon>Eukaryota</taxon>
        <taxon>Metazoa</taxon>
        <taxon>Ecdysozoa</taxon>
        <taxon>Arthropoda</taxon>
        <taxon>Hexapoda</taxon>
        <taxon>Insecta</taxon>
        <taxon>Pterygota</taxon>
        <taxon>Neoptera</taxon>
        <taxon>Endopterygota</taxon>
        <taxon>Lepidoptera</taxon>
        <taxon>Glossata</taxon>
        <taxon>Ditrysia</taxon>
        <taxon>Yponomeutoidea</taxon>
        <taxon>Plutellidae</taxon>
        <taxon>Plutella</taxon>
    </lineage>
</organism>
<reference evidence="4 6" key="1">
    <citation type="submission" date="2021-06" db="EMBL/GenBank/DDBJ databases">
        <title>A haploid diamondback moth (Plutella xylostella L.) genome assembly resolves 31 chromosomes and identifies a diamide resistance mutation.</title>
        <authorList>
            <person name="Ward C.M."/>
            <person name="Perry K.D."/>
            <person name="Baker G."/>
            <person name="Powis K."/>
            <person name="Heckel D.G."/>
            <person name="Baxter S.W."/>
        </authorList>
    </citation>
    <scope>NUCLEOTIDE SEQUENCE [LARGE SCALE GENOMIC DNA]</scope>
    <source>
        <strain evidence="4 6">LV</strain>
        <tissue evidence="4">Single pupa</tissue>
    </source>
</reference>
<proteinExistence type="predicted"/>
<dbReference type="Proteomes" id="UP000823941">
    <property type="component" value="Chromosome 9"/>
</dbReference>
<dbReference type="SUPFAM" id="SSF57903">
    <property type="entry name" value="FYVE/PHD zinc finger"/>
    <property type="match status" value="1"/>
</dbReference>
<evidence type="ECO:0000313" key="4">
    <source>
        <dbReference type="EMBL" id="KAG7296591.1"/>
    </source>
</evidence>
<dbReference type="PANTHER" id="PTHR11505">
    <property type="entry name" value="L1 TRANSPOSABLE ELEMENT-RELATED"/>
    <property type="match status" value="1"/>
</dbReference>
<dbReference type="InterPro" id="IPR057251">
    <property type="entry name" value="FP_C"/>
</dbReference>
<feature type="compositionally biased region" description="Polar residues" evidence="2">
    <location>
        <begin position="62"/>
        <end position="73"/>
    </location>
</feature>
<evidence type="ECO:0000313" key="5">
    <source>
        <dbReference type="EMBL" id="KAG7307964.1"/>
    </source>
</evidence>
<comment type="caution">
    <text evidence="4">The sequence shown here is derived from an EMBL/GenBank/DDBJ whole genome shotgun (WGS) entry which is preliminary data.</text>
</comment>
<accession>A0ABQ7PUD4</accession>
<keyword evidence="1" id="KW-0175">Coiled coil</keyword>
<dbReference type="EMBL" id="JAHIBW010000009">
    <property type="protein sequence ID" value="KAG7307964.1"/>
    <property type="molecule type" value="Genomic_DNA"/>
</dbReference>
<dbReference type="EMBL" id="JAHIBW010000028">
    <property type="protein sequence ID" value="KAG7296591.1"/>
    <property type="molecule type" value="Genomic_DNA"/>
</dbReference>
<dbReference type="InterPro" id="IPR011011">
    <property type="entry name" value="Znf_FYVE_PHD"/>
</dbReference>
<dbReference type="Gene3D" id="3.30.40.10">
    <property type="entry name" value="Zinc/RING finger domain, C3HC4 (zinc finger)"/>
    <property type="match status" value="1"/>
</dbReference>
<feature type="domain" description="FP protein C-terminal" evidence="3">
    <location>
        <begin position="318"/>
        <end position="369"/>
    </location>
</feature>
<protein>
    <recommendedName>
        <fullName evidence="3">FP protein C-terminal domain-containing protein</fullName>
    </recommendedName>
</protein>
<sequence length="370" mass="42461">MPICSGCSVELDDKRLFCKQCKGFYDLSCANILEKDFKKFTSEEKSCWICAFCKSKNRKGGDNTNTPVRSNSAPKLVEEDRSAHVTLRSRDRQRGLSGLPVPPPDQDVGHTGCVRMEELKDLIAKEIKENLYSSMFSIISTKLEPQLKTIREELADYSQAMKFFNDKFEEIVTKQSEYVDKVKTLEAENQFLRDHVEKINQRLKQIEDNARSTNIEIQCLPENRSENLITTVQQLGNVVKCPLNATDITYCSRVAKMNTESNRPRNVVVKLSSPLQRDTLLAACIKFNKNNLNDKLNTSHLGIAIEKKTPIYICEHLSPETKSLHAAARLRARELNYKFVWVRKNKVFMRKTEASDFVHIRNIDFLSKLT</sequence>
<feature type="coiled-coil region" evidence="1">
    <location>
        <begin position="147"/>
        <end position="216"/>
    </location>
</feature>
<gene>
    <name evidence="5" type="ORF">JYU34_006587</name>
    <name evidence="4" type="ORF">JYU34_020394</name>
</gene>
<dbReference type="Proteomes" id="UP000823941">
    <property type="component" value="Chromosome 28"/>
</dbReference>
<dbReference type="InterPro" id="IPR013083">
    <property type="entry name" value="Znf_RING/FYVE/PHD"/>
</dbReference>
<feature type="compositionally biased region" description="Basic and acidic residues" evidence="2">
    <location>
        <begin position="76"/>
        <end position="94"/>
    </location>
</feature>
<dbReference type="Pfam" id="PF25298">
    <property type="entry name" value="Baculo_FP_2nd"/>
    <property type="match status" value="1"/>
</dbReference>
<feature type="region of interest" description="Disordered" evidence="2">
    <location>
        <begin position="59"/>
        <end position="110"/>
    </location>
</feature>
<keyword evidence="6" id="KW-1185">Reference proteome</keyword>
<evidence type="ECO:0000259" key="3">
    <source>
        <dbReference type="Pfam" id="PF25298"/>
    </source>
</evidence>
<evidence type="ECO:0000313" key="6">
    <source>
        <dbReference type="Proteomes" id="UP000823941"/>
    </source>
</evidence>
<evidence type="ECO:0000256" key="1">
    <source>
        <dbReference type="SAM" id="Coils"/>
    </source>
</evidence>